<evidence type="ECO:0000256" key="1">
    <source>
        <dbReference type="ARBA" id="ARBA00004141"/>
    </source>
</evidence>
<dbReference type="PANTHER" id="PTHR16119">
    <property type="entry name" value="TRANSMEMBRANE PROTEIN 144"/>
    <property type="match status" value="1"/>
</dbReference>
<reference evidence="8" key="1">
    <citation type="submission" date="2022-01" db="EMBL/GenBank/DDBJ databases">
        <authorList>
            <person name="Braso-Vives M."/>
        </authorList>
    </citation>
    <scope>NUCLEOTIDE SEQUENCE</scope>
</reference>
<keyword evidence="7" id="KW-0732">Signal</keyword>
<keyword evidence="5 6" id="KW-0472">Membrane</keyword>
<evidence type="ECO:0000256" key="7">
    <source>
        <dbReference type="SAM" id="SignalP"/>
    </source>
</evidence>
<dbReference type="AlphaFoldDB" id="A0A8K0EV70"/>
<feature type="transmembrane region" description="Helical" evidence="6">
    <location>
        <begin position="535"/>
        <end position="554"/>
    </location>
</feature>
<gene>
    <name evidence="8" type="primary">TMEM144</name>
    <name evidence="8" type="ORF">BLAG_LOCUS20692</name>
</gene>
<evidence type="ECO:0000256" key="2">
    <source>
        <dbReference type="ARBA" id="ARBA00005731"/>
    </source>
</evidence>
<feature type="transmembrane region" description="Helical" evidence="6">
    <location>
        <begin position="675"/>
        <end position="697"/>
    </location>
</feature>
<name>A0A8K0EV70_BRALA</name>
<keyword evidence="4 6" id="KW-1133">Transmembrane helix</keyword>
<dbReference type="InterPro" id="IPR010651">
    <property type="entry name" value="Sugar_transport"/>
</dbReference>
<dbReference type="Pfam" id="PF07857">
    <property type="entry name" value="TMEM144"/>
    <property type="match status" value="2"/>
</dbReference>
<feature type="signal peptide" evidence="7">
    <location>
        <begin position="1"/>
        <end position="24"/>
    </location>
</feature>
<keyword evidence="3 6" id="KW-0812">Transmembrane</keyword>
<dbReference type="GO" id="GO:0015144">
    <property type="term" value="F:carbohydrate transmembrane transporter activity"/>
    <property type="evidence" value="ECO:0007669"/>
    <property type="project" value="InterPro"/>
</dbReference>
<feature type="transmembrane region" description="Helical" evidence="6">
    <location>
        <begin position="479"/>
        <end position="498"/>
    </location>
</feature>
<comment type="similarity">
    <text evidence="2">Belongs to the TMEM144 family.</text>
</comment>
<feature type="transmembrane region" description="Helical" evidence="6">
    <location>
        <begin position="640"/>
        <end position="660"/>
    </location>
</feature>
<evidence type="ECO:0000256" key="4">
    <source>
        <dbReference type="ARBA" id="ARBA00022989"/>
    </source>
</evidence>
<feature type="transmembrane region" description="Helical" evidence="6">
    <location>
        <begin position="93"/>
        <end position="112"/>
    </location>
</feature>
<feature type="transmembrane region" description="Helical" evidence="6">
    <location>
        <begin position="336"/>
        <end position="356"/>
    </location>
</feature>
<feature type="transmembrane region" description="Helical" evidence="6">
    <location>
        <begin position="304"/>
        <end position="324"/>
    </location>
</feature>
<proteinExistence type="inferred from homology"/>
<evidence type="ECO:0000256" key="3">
    <source>
        <dbReference type="ARBA" id="ARBA00022692"/>
    </source>
</evidence>
<feature type="transmembrane region" description="Helical" evidence="6">
    <location>
        <begin position="368"/>
        <end position="385"/>
    </location>
</feature>
<protein>
    <submittedName>
        <fullName evidence="8">TMEM144 protein</fullName>
    </submittedName>
</protein>
<feature type="transmembrane region" description="Helical" evidence="6">
    <location>
        <begin position="448"/>
        <end position="467"/>
    </location>
</feature>
<dbReference type="GO" id="GO:0016020">
    <property type="term" value="C:membrane"/>
    <property type="evidence" value="ECO:0007669"/>
    <property type="project" value="UniProtKB-SubCell"/>
</dbReference>
<dbReference type="PANTHER" id="PTHR16119:SF17">
    <property type="entry name" value="TRANSMEMBRANE PROTEIN 144"/>
    <property type="match status" value="1"/>
</dbReference>
<feature type="transmembrane region" description="Helical" evidence="6">
    <location>
        <begin position="62"/>
        <end position="81"/>
    </location>
</feature>
<feature type="transmembrane region" description="Helical" evidence="6">
    <location>
        <begin position="265"/>
        <end position="284"/>
    </location>
</feature>
<sequence>MAVYRRLTAFCVFFIVCAFTACDCTENDDTSMIDTATSHPNVTSTIVPLVTLQPSNTTKDEAYIGFIAATIACVFFGTNLVPVKRIDTGDGMFFQWVFCSAVWCVGLVVNVIQGYPKFYPISMLGGFVWCTGNVVVVPVLKTIGLGMGMLFWGSANLLTGWFSGRFGWFGLRPQDRFTRPALDYVGVALGFLRLVLFSFVKSDVMDRPVVTERSPLLSGETTEIVVFSTVYQGTINTKYERDTTFAREESDHSWVDNLSPVQKRILGILMALFAGCMYGLNFAPVLYAQQHYDGATDNGLDYVFAHYSGIYATSTLYFILYAMYMKNKPKVFPRAILPTLLSGAMWGVAQTAWFVANQRLQESISFPIITTGPTLIGALWSVLYFREIKGTRNLLVLAVAMVVTITDENSQTVPLHLLPSHGNGTTTISAGTFTAADIEPSNSTKDQAYIGFIAAAVSCVFFGTTLVPVKRVETGDGMFFQWVFCSAVWCVGLVVNVIQGFPKFYAISMIGGALWCTGNAVVVPILKTIGLGMGMLFWASTNLLMGWFSGRFGWFGMRPNELSRPALDYAGVALGIVRTIILSFVKSDVMDKPETDHEPLLEEDRIRGVVNSSRERVPPSESDDYSWVDKLSPVKKRITGITLAMFSGCMYGLNFVPVIYAQQHYEGATDNGLDYVFAHFSGIYATSTLYFILYCMYTRNKPAVFPRAILPALLSGTMRAVAQAAWFVANQRLQESVSFPIITTGPSLVGTLWSVFYFREIKGTRNAVILVAVFAVTITGALLTSFSF</sequence>
<evidence type="ECO:0000313" key="8">
    <source>
        <dbReference type="EMBL" id="CAH1267271.1"/>
    </source>
</evidence>
<feature type="transmembrane region" description="Helical" evidence="6">
    <location>
        <begin position="118"/>
        <end position="137"/>
    </location>
</feature>
<feature type="transmembrane region" description="Helical" evidence="6">
    <location>
        <begin position="709"/>
        <end position="729"/>
    </location>
</feature>
<dbReference type="InterPro" id="IPR012435">
    <property type="entry name" value="TMEM144"/>
</dbReference>
<feature type="chain" id="PRO_5035471808" evidence="7">
    <location>
        <begin position="25"/>
        <end position="788"/>
    </location>
</feature>
<feature type="transmembrane region" description="Helical" evidence="6">
    <location>
        <begin position="741"/>
        <end position="758"/>
    </location>
</feature>
<organism evidence="8 9">
    <name type="scientific">Branchiostoma lanceolatum</name>
    <name type="common">Common lancelet</name>
    <name type="synonym">Amphioxus lanceolatum</name>
    <dbReference type="NCBI Taxonomy" id="7740"/>
    <lineage>
        <taxon>Eukaryota</taxon>
        <taxon>Metazoa</taxon>
        <taxon>Chordata</taxon>
        <taxon>Cephalochordata</taxon>
        <taxon>Leptocardii</taxon>
        <taxon>Amphioxiformes</taxon>
        <taxon>Branchiostomatidae</taxon>
        <taxon>Branchiostoma</taxon>
    </lineage>
</organism>
<keyword evidence="9" id="KW-1185">Reference proteome</keyword>
<evidence type="ECO:0000256" key="6">
    <source>
        <dbReference type="SAM" id="Phobius"/>
    </source>
</evidence>
<feature type="transmembrane region" description="Helical" evidence="6">
    <location>
        <begin position="767"/>
        <end position="786"/>
    </location>
</feature>
<evidence type="ECO:0000256" key="5">
    <source>
        <dbReference type="ARBA" id="ARBA00023136"/>
    </source>
</evidence>
<accession>A0A8K0EV70</accession>
<dbReference type="PROSITE" id="PS51257">
    <property type="entry name" value="PROKAR_LIPOPROTEIN"/>
    <property type="match status" value="1"/>
</dbReference>
<feature type="transmembrane region" description="Helical" evidence="6">
    <location>
        <begin position="504"/>
        <end position="523"/>
    </location>
</feature>
<dbReference type="OrthoDB" id="426527at2759"/>
<comment type="subcellular location">
    <subcellularLocation>
        <location evidence="1">Membrane</location>
        <topology evidence="1">Multi-pass membrane protein</topology>
    </subcellularLocation>
</comment>
<feature type="transmembrane region" description="Helical" evidence="6">
    <location>
        <begin position="149"/>
        <end position="169"/>
    </location>
</feature>
<dbReference type="EMBL" id="OV696691">
    <property type="protein sequence ID" value="CAH1267271.1"/>
    <property type="molecule type" value="Genomic_DNA"/>
</dbReference>
<evidence type="ECO:0000313" key="9">
    <source>
        <dbReference type="Proteomes" id="UP000838412"/>
    </source>
</evidence>
<dbReference type="Proteomes" id="UP000838412">
    <property type="component" value="Chromosome 6"/>
</dbReference>